<keyword evidence="1" id="KW-0472">Membrane</keyword>
<name>A0A0F9I7L3_9ZZZZ</name>
<evidence type="ECO:0000256" key="1">
    <source>
        <dbReference type="SAM" id="Phobius"/>
    </source>
</evidence>
<keyword evidence="1" id="KW-1133">Transmembrane helix</keyword>
<organism evidence="2">
    <name type="scientific">marine sediment metagenome</name>
    <dbReference type="NCBI Taxonomy" id="412755"/>
    <lineage>
        <taxon>unclassified sequences</taxon>
        <taxon>metagenomes</taxon>
        <taxon>ecological metagenomes</taxon>
    </lineage>
</organism>
<evidence type="ECO:0000313" key="2">
    <source>
        <dbReference type="EMBL" id="KKM23502.1"/>
    </source>
</evidence>
<dbReference type="EMBL" id="LAZR01013111">
    <property type="protein sequence ID" value="KKM23502.1"/>
    <property type="molecule type" value="Genomic_DNA"/>
</dbReference>
<comment type="caution">
    <text evidence="2">The sequence shown here is derived from an EMBL/GenBank/DDBJ whole genome shotgun (WGS) entry which is preliminary data.</text>
</comment>
<reference evidence="2" key="1">
    <citation type="journal article" date="2015" name="Nature">
        <title>Complex archaea that bridge the gap between prokaryotes and eukaryotes.</title>
        <authorList>
            <person name="Spang A."/>
            <person name="Saw J.H."/>
            <person name="Jorgensen S.L."/>
            <person name="Zaremba-Niedzwiedzka K."/>
            <person name="Martijn J."/>
            <person name="Lind A.E."/>
            <person name="van Eijk R."/>
            <person name="Schleper C."/>
            <person name="Guy L."/>
            <person name="Ettema T.J."/>
        </authorList>
    </citation>
    <scope>NUCLEOTIDE SEQUENCE</scope>
</reference>
<protein>
    <submittedName>
        <fullName evidence="2">Uncharacterized protein</fullName>
    </submittedName>
</protein>
<accession>A0A0F9I7L3</accession>
<keyword evidence="1" id="KW-0812">Transmembrane</keyword>
<feature type="transmembrane region" description="Helical" evidence="1">
    <location>
        <begin position="123"/>
        <end position="143"/>
    </location>
</feature>
<proteinExistence type="predicted"/>
<dbReference type="AlphaFoldDB" id="A0A0F9I7L3"/>
<sequence length="148" mass="16629">MGKAIDSREEAMRRLRSNARLHVSPPFLPGRAYPKNITASKEPSMDTKVPETPEKSLLMVAMDRVSAHEHILYDEDGGIEKLKRRIEALEDKPEPNISWLIMSIASALNLMTIVLYSRTDGSIVAVATFLGAMILLGLIMDFLKHRRD</sequence>
<gene>
    <name evidence="2" type="ORF">LCGC14_1614570</name>
</gene>
<feature type="transmembrane region" description="Helical" evidence="1">
    <location>
        <begin position="97"/>
        <end position="117"/>
    </location>
</feature>